<dbReference type="AlphaFoldDB" id="U5L4S6"/>
<dbReference type="Gene3D" id="2.170.270.10">
    <property type="entry name" value="SET domain"/>
    <property type="match status" value="1"/>
</dbReference>
<name>U5L4S6_9BACI</name>
<dbReference type="STRING" id="1367477.N288_01085"/>
<dbReference type="GO" id="GO:0032259">
    <property type="term" value="P:methylation"/>
    <property type="evidence" value="ECO:0007669"/>
    <property type="project" value="UniProtKB-KW"/>
</dbReference>
<keyword evidence="2" id="KW-0489">Methyltransferase</keyword>
<dbReference type="InterPro" id="IPR001214">
    <property type="entry name" value="SET_dom"/>
</dbReference>
<evidence type="ECO:0000259" key="1">
    <source>
        <dbReference type="PROSITE" id="PS50280"/>
    </source>
</evidence>
<dbReference type="GO" id="GO:0062122">
    <property type="term" value="F:histone H3K37 methyltransferase activity"/>
    <property type="evidence" value="ECO:0007669"/>
    <property type="project" value="InterPro"/>
</dbReference>
<dbReference type="KEGG" id="bif:N288_01085"/>
<dbReference type="EMBL" id="CP006643">
    <property type="protein sequence ID" value="AGX02203.1"/>
    <property type="molecule type" value="Genomic_DNA"/>
</dbReference>
<feature type="domain" description="SET" evidence="1">
    <location>
        <begin position="7"/>
        <end position="118"/>
    </location>
</feature>
<dbReference type="CDD" id="cd10540">
    <property type="entry name" value="SET_SpSet7-like"/>
    <property type="match status" value="1"/>
</dbReference>
<dbReference type="Proteomes" id="UP000017805">
    <property type="component" value="Chromosome"/>
</dbReference>
<dbReference type="Pfam" id="PF00856">
    <property type="entry name" value="SET"/>
    <property type="match status" value="1"/>
</dbReference>
<accession>U5L4S6</accession>
<proteinExistence type="predicted"/>
<sequence length="134" mass="15581">MKAKVKSLIEVRISNITDDETNKGVFATRDIKKGELIHRAPVLAYPNEEHKYIEKTRLADYVFEYGTNHSALLLGYGMLFNHSYEPNADYEISFENHSFDFYAYKDIKKDEEIMINYNGDPDDDALLWFNGGEE</sequence>
<dbReference type="InterPro" id="IPR046341">
    <property type="entry name" value="SET_dom_sf"/>
</dbReference>
<gene>
    <name evidence="2" type="ORF">N288_01085</name>
</gene>
<dbReference type="PATRIC" id="fig|1367477.3.peg.169"/>
<protein>
    <submittedName>
        <fullName evidence="2">Lysine methyltransferase</fullName>
    </submittedName>
</protein>
<dbReference type="HOGENOM" id="CLU_124044_1_0_9"/>
<dbReference type="PIRSF" id="PIRSF022536">
    <property type="entry name" value="A612L_SET"/>
    <property type="match status" value="1"/>
</dbReference>
<organism evidence="2 3">
    <name type="scientific">Bacillus infantis NRRL B-14911</name>
    <dbReference type="NCBI Taxonomy" id="1367477"/>
    <lineage>
        <taxon>Bacteria</taxon>
        <taxon>Bacillati</taxon>
        <taxon>Bacillota</taxon>
        <taxon>Bacilli</taxon>
        <taxon>Bacillales</taxon>
        <taxon>Bacillaceae</taxon>
        <taxon>Bacillus</taxon>
    </lineage>
</organism>
<dbReference type="InterPro" id="IPR009207">
    <property type="entry name" value="SET7_MeTrfase"/>
</dbReference>
<evidence type="ECO:0000313" key="3">
    <source>
        <dbReference type="Proteomes" id="UP000017805"/>
    </source>
</evidence>
<dbReference type="SUPFAM" id="SSF82199">
    <property type="entry name" value="SET domain"/>
    <property type="match status" value="1"/>
</dbReference>
<reference evidence="2 3" key="1">
    <citation type="submission" date="2013-07" db="EMBL/GenBank/DDBJ databases">
        <title>Complete genome sequence of Bacillus infantis NRRL B-14911 that has potential to induce cardiac disease by antigenic mimicry.</title>
        <authorList>
            <person name="Massilamany C."/>
            <person name="Smith T.P.L."/>
            <person name="Loy J.D."/>
            <person name="Barletta R."/>
            <person name="Reddy J."/>
        </authorList>
    </citation>
    <scope>NUCLEOTIDE SEQUENCE [LARGE SCALE GENOMIC DNA]</scope>
    <source>
        <strain evidence="2 3">NRRL B-14911</strain>
    </source>
</reference>
<evidence type="ECO:0000313" key="2">
    <source>
        <dbReference type="EMBL" id="AGX02203.1"/>
    </source>
</evidence>
<dbReference type="PROSITE" id="PS50280">
    <property type="entry name" value="SET"/>
    <property type="match status" value="1"/>
</dbReference>
<keyword evidence="2" id="KW-0808">Transferase</keyword>
<keyword evidence="3" id="KW-1185">Reference proteome</keyword>
<dbReference type="SMART" id="SM00317">
    <property type="entry name" value="SET"/>
    <property type="match status" value="1"/>
</dbReference>